<dbReference type="Pfam" id="PF23109">
    <property type="entry name" value="ARCH_RTEL1"/>
    <property type="match status" value="1"/>
</dbReference>
<evidence type="ECO:0000259" key="18">
    <source>
        <dbReference type="PROSITE" id="PS51193"/>
    </source>
</evidence>
<keyword evidence="11" id="KW-0238">DNA-binding</keyword>
<dbReference type="Pfam" id="PF13307">
    <property type="entry name" value="Helicase_C_2"/>
    <property type="match status" value="1"/>
</dbReference>
<dbReference type="InterPro" id="IPR014013">
    <property type="entry name" value="Helic_SF1/SF2_ATP-bd_DinG/Rad3"/>
</dbReference>
<keyword evidence="9" id="KW-0408">Iron</keyword>
<dbReference type="CDD" id="cd18788">
    <property type="entry name" value="SF2_C_XPD"/>
    <property type="match status" value="1"/>
</dbReference>
<evidence type="ECO:0000256" key="4">
    <source>
        <dbReference type="ARBA" id="ARBA00022741"/>
    </source>
</evidence>
<feature type="domain" description="RING-type" evidence="17">
    <location>
        <begin position="1177"/>
        <end position="1215"/>
    </location>
</feature>
<dbReference type="InterPro" id="IPR013020">
    <property type="entry name" value="Rad3/Chl1-like"/>
</dbReference>
<evidence type="ECO:0000256" key="15">
    <source>
        <dbReference type="PROSITE-ProRule" id="PRU00175"/>
    </source>
</evidence>
<evidence type="ECO:0000256" key="16">
    <source>
        <dbReference type="SAM" id="MobiDB-lite"/>
    </source>
</evidence>
<accession>A0ABP1G0C9</accession>
<dbReference type="InterPro" id="IPR045028">
    <property type="entry name" value="DinG/Rad3-like"/>
</dbReference>
<feature type="region of interest" description="Disordered" evidence="16">
    <location>
        <begin position="907"/>
        <end position="1052"/>
    </location>
</feature>
<feature type="compositionally biased region" description="Polar residues" evidence="16">
    <location>
        <begin position="1020"/>
        <end position="1044"/>
    </location>
</feature>
<evidence type="ECO:0000256" key="7">
    <source>
        <dbReference type="ARBA" id="ARBA00022806"/>
    </source>
</evidence>
<proteinExistence type="predicted"/>
<comment type="subcellular location">
    <subcellularLocation>
        <location evidence="1">Nucleus</location>
    </subcellularLocation>
</comment>
<evidence type="ECO:0000256" key="5">
    <source>
        <dbReference type="ARBA" id="ARBA00022763"/>
    </source>
</evidence>
<keyword evidence="20" id="KW-1185">Reference proteome</keyword>
<evidence type="ECO:0000256" key="3">
    <source>
        <dbReference type="ARBA" id="ARBA00022723"/>
    </source>
</evidence>
<reference evidence="19 20" key="1">
    <citation type="submission" date="2024-06" db="EMBL/GenBank/DDBJ databases">
        <authorList>
            <person name="Kraege A."/>
            <person name="Thomma B."/>
        </authorList>
    </citation>
    <scope>NUCLEOTIDE SEQUENCE [LARGE SCALE GENOMIC DNA]</scope>
</reference>
<dbReference type="SUPFAM" id="SSF57850">
    <property type="entry name" value="RING/U-box"/>
    <property type="match status" value="1"/>
</dbReference>
<keyword evidence="2" id="KW-0004">4Fe-4S</keyword>
<dbReference type="InterPro" id="IPR010614">
    <property type="entry name" value="RAD3-like_helicase_DEAD"/>
</dbReference>
<evidence type="ECO:0000256" key="10">
    <source>
        <dbReference type="ARBA" id="ARBA00023014"/>
    </source>
</evidence>
<keyword evidence="12" id="KW-0234">DNA repair</keyword>
<keyword evidence="3" id="KW-0479">Metal-binding</keyword>
<feature type="compositionally biased region" description="Polar residues" evidence="16">
    <location>
        <begin position="989"/>
        <end position="1007"/>
    </location>
</feature>
<dbReference type="PROSITE" id="PS50089">
    <property type="entry name" value="ZF_RING_2"/>
    <property type="match status" value="1"/>
</dbReference>
<feature type="compositionally biased region" description="Polar residues" evidence="16">
    <location>
        <begin position="933"/>
        <end position="946"/>
    </location>
</feature>
<sequence length="1230" mass="132683">MPAYILRGTEVQFPYEAYQCQLDYMERVLQALQEGKNALLESPTGTGKTLCLLCAALAWQESLKVKRAAAQAAAQTAMKSAYGGDLQGGEDKSWATMMKEGLELMRDADGVLPTIIYASRTHSQLAQVMRELNNSGYRPRTAVLGSRQQLCLHPRVSTLSGGAANQACRTLVTSRTCSWYTKVQPYVQQNPDQNGEMMDIEDLNRLGRVRGPCPFYLSREMAATANIIFMPYNYLVDGKIRGGLQTKWENAVLIFDEAHNIEGVCSDAASFDLTGANLGAAIQEVLAAVEVALVRRDNEGQTDAQGADKRDGPNYFVMVNDFRGMAALLRKLEDKIKQLADSAPREGFTRPGPFLFDLLASIGLKTETLGMMLDLMDKAKTLLADEDAQQGSRRKGGGVRLEELADMLRLAFSTAEPSAPGRRAATLGYRVHIHKERAMSRGPGTIPEEVPTLSYWCFEPGVAMRALEALKVRCVLLTSGTLSPLDSFAQELQLEFPISLENPHVIAESQVWVGVMPVGPSGHALNSSYNTRDAAGYKKDLGMALANWARVVPDGLLVFFPSYRVLEMCVNFWKGCENTPMSVREFRGTLWDDITKTKQAVIEPKASSQFPAAADDYAKKLKDPSSRGAIFLAVCRGKVSEGLDFSDRAGRAVVITGLPYPMKEDPKVKLKRQVLDESRSAANTGKRFRDGSAPAAARLSGQEWYSQQATRAVNQAMGRVIRHQHDYGAIILADERFRDERTQRQVSKWLRPRISVQPNFGACVRSLGAFFEEHRELKAPMKAAKATTWAPAQHSTFLQGGRTAGAAGSSWGTEHARPRAAGLDPLLATLSSVTAAVDASGLPELPRARGSLMTALQRPGQARPEAGQARLPGSARHADSASLLDNLSAQLDGSSSAASARGLVAPAQRAFRDTSRPPALSRLPNEVSRQRAQHASQSMAQNSSSGDVCGPAHLVAAHAKRMQQSRAPAGPQVENRQPASHGGNIEASALQNASLRHQHPQEQSTHAAGSRSAGAEGMSQRRSGVLQSSQENLDQPLIPSTSEHPPSVVKKNVDPKVYMDQLKAELPPEAYEVVRKALQAFRKSGESNALVDGVVDVLKQPGRLHLLSSFSIFLPKSGCAHLRNCIRQLLQSHSTTGGGAVPADSIAGASSSGTPGIAGAAQASAGKAALSAGAAACAVCQKCPMDAAWAAPCGHVACWTCWQQALQAKHACPCCAAPAQRQQLRQKFFA</sequence>
<keyword evidence="6" id="KW-0378">Hydrolase</keyword>
<dbReference type="InterPro" id="IPR001841">
    <property type="entry name" value="Znf_RING"/>
</dbReference>
<evidence type="ECO:0000259" key="17">
    <source>
        <dbReference type="PROSITE" id="PS50089"/>
    </source>
</evidence>
<evidence type="ECO:0000256" key="13">
    <source>
        <dbReference type="ARBA" id="ARBA00023235"/>
    </source>
</evidence>
<protein>
    <submittedName>
        <fullName evidence="19">G8425 protein</fullName>
    </submittedName>
</protein>
<dbReference type="InterPro" id="IPR006554">
    <property type="entry name" value="Helicase-like_DEXD_c2"/>
</dbReference>
<keyword evidence="4" id="KW-0547">Nucleotide-binding</keyword>
<keyword evidence="14" id="KW-0539">Nucleus</keyword>
<dbReference type="InterPro" id="IPR027417">
    <property type="entry name" value="P-loop_NTPase"/>
</dbReference>
<dbReference type="Proteomes" id="UP001497392">
    <property type="component" value="Unassembled WGS sequence"/>
</dbReference>
<keyword evidence="13" id="KW-0413">Isomerase</keyword>
<dbReference type="CDD" id="cd17970">
    <property type="entry name" value="DEAHc_FancJ"/>
    <property type="match status" value="1"/>
</dbReference>
<dbReference type="PROSITE" id="PS51193">
    <property type="entry name" value="HELICASE_ATP_BIND_2"/>
    <property type="match status" value="1"/>
</dbReference>
<feature type="region of interest" description="Disordered" evidence="16">
    <location>
        <begin position="856"/>
        <end position="878"/>
    </location>
</feature>
<dbReference type="InterPro" id="IPR002464">
    <property type="entry name" value="DNA/RNA_helicase_DEAH_CS"/>
</dbReference>
<dbReference type="NCBIfam" id="TIGR00604">
    <property type="entry name" value="rad3"/>
    <property type="match status" value="1"/>
</dbReference>
<evidence type="ECO:0000256" key="6">
    <source>
        <dbReference type="ARBA" id="ARBA00022801"/>
    </source>
</evidence>
<dbReference type="Gene3D" id="3.30.40.10">
    <property type="entry name" value="Zinc/RING finger domain, C3HC4 (zinc finger)"/>
    <property type="match status" value="1"/>
</dbReference>
<gene>
    <name evidence="19" type="primary">g8425</name>
    <name evidence="19" type="ORF">VP750_LOCUS7239</name>
</gene>
<evidence type="ECO:0000313" key="19">
    <source>
        <dbReference type="EMBL" id="CAL5225580.1"/>
    </source>
</evidence>
<keyword evidence="8" id="KW-0067">ATP-binding</keyword>
<dbReference type="SMART" id="SM00491">
    <property type="entry name" value="HELICc2"/>
    <property type="match status" value="1"/>
</dbReference>
<dbReference type="PROSITE" id="PS00690">
    <property type="entry name" value="DEAH_ATP_HELICASE"/>
    <property type="match status" value="1"/>
</dbReference>
<dbReference type="InterPro" id="IPR057498">
    <property type="entry name" value="Rtel1_ARCH"/>
</dbReference>
<evidence type="ECO:0000256" key="9">
    <source>
        <dbReference type="ARBA" id="ARBA00023004"/>
    </source>
</evidence>
<keyword evidence="5" id="KW-0227">DNA damage</keyword>
<keyword evidence="10" id="KW-0411">Iron-sulfur</keyword>
<evidence type="ECO:0000256" key="11">
    <source>
        <dbReference type="ARBA" id="ARBA00023125"/>
    </source>
</evidence>
<dbReference type="PANTHER" id="PTHR11472">
    <property type="entry name" value="DNA REPAIR DEAD HELICASE RAD3/XP-D SUBFAMILY MEMBER"/>
    <property type="match status" value="1"/>
</dbReference>
<evidence type="ECO:0000256" key="8">
    <source>
        <dbReference type="ARBA" id="ARBA00022840"/>
    </source>
</evidence>
<evidence type="ECO:0000256" key="1">
    <source>
        <dbReference type="ARBA" id="ARBA00004123"/>
    </source>
</evidence>
<feature type="domain" description="Helicase ATP-binding" evidence="18">
    <location>
        <begin position="7"/>
        <end position="311"/>
    </location>
</feature>
<comment type="caution">
    <text evidence="19">The sequence shown here is derived from an EMBL/GenBank/DDBJ whole genome shotgun (WGS) entry which is preliminary data.</text>
</comment>
<dbReference type="EMBL" id="CAXHTA020000012">
    <property type="protein sequence ID" value="CAL5225580.1"/>
    <property type="molecule type" value="Genomic_DNA"/>
</dbReference>
<evidence type="ECO:0000256" key="12">
    <source>
        <dbReference type="ARBA" id="ARBA00023204"/>
    </source>
</evidence>
<dbReference type="InterPro" id="IPR013083">
    <property type="entry name" value="Znf_RING/FYVE/PHD"/>
</dbReference>
<dbReference type="SMART" id="SM00488">
    <property type="entry name" value="DEXDc2"/>
    <property type="match status" value="1"/>
</dbReference>
<keyword evidence="7" id="KW-0347">Helicase</keyword>
<keyword evidence="15" id="KW-0862">Zinc</keyword>
<evidence type="ECO:0000256" key="14">
    <source>
        <dbReference type="ARBA" id="ARBA00023242"/>
    </source>
</evidence>
<dbReference type="PANTHER" id="PTHR11472:SF34">
    <property type="entry name" value="REGULATOR OF TELOMERE ELONGATION HELICASE 1"/>
    <property type="match status" value="1"/>
</dbReference>
<dbReference type="Pfam" id="PF06733">
    <property type="entry name" value="DEAD_2"/>
    <property type="match status" value="1"/>
</dbReference>
<evidence type="ECO:0000313" key="20">
    <source>
        <dbReference type="Proteomes" id="UP001497392"/>
    </source>
</evidence>
<keyword evidence="15" id="KW-0863">Zinc-finger</keyword>
<organism evidence="19 20">
    <name type="scientific">Coccomyxa viridis</name>
    <dbReference type="NCBI Taxonomy" id="1274662"/>
    <lineage>
        <taxon>Eukaryota</taxon>
        <taxon>Viridiplantae</taxon>
        <taxon>Chlorophyta</taxon>
        <taxon>core chlorophytes</taxon>
        <taxon>Trebouxiophyceae</taxon>
        <taxon>Trebouxiophyceae incertae sedis</taxon>
        <taxon>Coccomyxaceae</taxon>
        <taxon>Coccomyxa</taxon>
    </lineage>
</organism>
<name>A0ABP1G0C9_9CHLO</name>
<dbReference type="InterPro" id="IPR006555">
    <property type="entry name" value="ATP-dep_Helicase_C"/>
</dbReference>
<dbReference type="Gene3D" id="3.40.50.300">
    <property type="entry name" value="P-loop containing nucleotide triphosphate hydrolases"/>
    <property type="match status" value="2"/>
</dbReference>
<dbReference type="SUPFAM" id="SSF52540">
    <property type="entry name" value="P-loop containing nucleoside triphosphate hydrolases"/>
    <property type="match status" value="1"/>
</dbReference>
<evidence type="ECO:0000256" key="2">
    <source>
        <dbReference type="ARBA" id="ARBA00022485"/>
    </source>
</evidence>